<proteinExistence type="predicted"/>
<feature type="region of interest" description="Disordered" evidence="1">
    <location>
        <begin position="1"/>
        <end position="30"/>
    </location>
</feature>
<gene>
    <name evidence="2" type="ORF">NE237_032382</name>
</gene>
<feature type="compositionally biased region" description="Basic and acidic residues" evidence="1">
    <location>
        <begin position="19"/>
        <end position="30"/>
    </location>
</feature>
<comment type="caution">
    <text evidence="2">The sequence shown here is derived from an EMBL/GenBank/DDBJ whole genome shotgun (WGS) entry which is preliminary data.</text>
</comment>
<name>A0A9Q0L3E7_9MAGN</name>
<feature type="compositionally biased region" description="Low complexity" evidence="1">
    <location>
        <begin position="154"/>
        <end position="167"/>
    </location>
</feature>
<dbReference type="EMBL" id="JAMYWD010000001">
    <property type="protein sequence ID" value="KAJ4981545.1"/>
    <property type="molecule type" value="Genomic_DNA"/>
</dbReference>
<dbReference type="AlphaFoldDB" id="A0A9Q0L3E7"/>
<organism evidence="2 3">
    <name type="scientific">Protea cynaroides</name>
    <dbReference type="NCBI Taxonomy" id="273540"/>
    <lineage>
        <taxon>Eukaryota</taxon>
        <taxon>Viridiplantae</taxon>
        <taxon>Streptophyta</taxon>
        <taxon>Embryophyta</taxon>
        <taxon>Tracheophyta</taxon>
        <taxon>Spermatophyta</taxon>
        <taxon>Magnoliopsida</taxon>
        <taxon>Proteales</taxon>
        <taxon>Proteaceae</taxon>
        <taxon>Protea</taxon>
    </lineage>
</organism>
<keyword evidence="3" id="KW-1185">Reference proteome</keyword>
<dbReference type="OrthoDB" id="1717591at2759"/>
<evidence type="ECO:0000256" key="1">
    <source>
        <dbReference type="SAM" id="MobiDB-lite"/>
    </source>
</evidence>
<reference evidence="2" key="1">
    <citation type="journal article" date="2023" name="Plant J.">
        <title>The genome of the king protea, Protea cynaroides.</title>
        <authorList>
            <person name="Chang J."/>
            <person name="Duong T.A."/>
            <person name="Schoeman C."/>
            <person name="Ma X."/>
            <person name="Roodt D."/>
            <person name="Barker N."/>
            <person name="Li Z."/>
            <person name="Van de Peer Y."/>
            <person name="Mizrachi E."/>
        </authorList>
    </citation>
    <scope>NUCLEOTIDE SEQUENCE</scope>
    <source>
        <tissue evidence="2">Young leaves</tissue>
    </source>
</reference>
<protein>
    <submittedName>
        <fullName evidence="2">Uncharacterized protein</fullName>
    </submittedName>
</protein>
<sequence>MNMDESWRIRMGMNIPRRRSTEETSSDRMRRSIFGLEASDSSQTLKPEDFQDVFGGPPRSIFFRQFSGDLTASANRSGTSESFYEEIFRLPESFVPTKYGRNLPAFRIPSARKGGGGGVGGFRRSDGFYDDIFGSDDDRRLRSRSKSETKSKSKSNSSSVLSSEDLSPLPPPISEDVGFSSFASKLRPINVPCRRNSSSVTPEEQQKRHGISVIPCNRASHMDFKLTDISHESFRSTHFGFSRQVPSPESINLEPIPNQRIKMSVDNVEDPDSPRSAISSLYREPEAKFTIQGKELHDQEEDEVMSSYVIEITPNKMEGTDHGVVDEAIAWAKEKFLTQSLEGLIERSDQNDRDHFSDKEERRIKLDQRMDPAERMQFLTALEGSKDWTMGEEKLQSRKDVSFL</sequence>
<accession>A0A9Q0L3E7</accession>
<dbReference type="Proteomes" id="UP001141806">
    <property type="component" value="Unassembled WGS sequence"/>
</dbReference>
<evidence type="ECO:0000313" key="2">
    <source>
        <dbReference type="EMBL" id="KAJ4981545.1"/>
    </source>
</evidence>
<evidence type="ECO:0000313" key="3">
    <source>
        <dbReference type="Proteomes" id="UP001141806"/>
    </source>
</evidence>
<feature type="compositionally biased region" description="Basic and acidic residues" evidence="1">
    <location>
        <begin position="139"/>
        <end position="151"/>
    </location>
</feature>
<feature type="region of interest" description="Disordered" evidence="1">
    <location>
        <begin position="139"/>
        <end position="168"/>
    </location>
</feature>